<evidence type="ECO:0000313" key="2">
    <source>
        <dbReference type="EMBL" id="KAK5085351.1"/>
    </source>
</evidence>
<sequence>MKTTIILSFLFGAIAMAAAVEKKSPTFECQQLLSPCQDNSECCSERCLLGTCVGLS</sequence>
<feature type="chain" id="PRO_5042829169" evidence="1">
    <location>
        <begin position="20"/>
        <end position="56"/>
    </location>
</feature>
<name>A0AAN7YAK7_9EURO</name>
<dbReference type="EMBL" id="JAVRRJ010000004">
    <property type="protein sequence ID" value="KAK5085351.1"/>
    <property type="molecule type" value="Genomic_DNA"/>
</dbReference>
<organism evidence="2 3">
    <name type="scientific">Lithohypha guttulata</name>
    <dbReference type="NCBI Taxonomy" id="1690604"/>
    <lineage>
        <taxon>Eukaryota</taxon>
        <taxon>Fungi</taxon>
        <taxon>Dikarya</taxon>
        <taxon>Ascomycota</taxon>
        <taxon>Pezizomycotina</taxon>
        <taxon>Eurotiomycetes</taxon>
        <taxon>Chaetothyriomycetidae</taxon>
        <taxon>Chaetothyriales</taxon>
        <taxon>Trichomeriaceae</taxon>
        <taxon>Lithohypha</taxon>
    </lineage>
</organism>
<evidence type="ECO:0000313" key="3">
    <source>
        <dbReference type="Proteomes" id="UP001309876"/>
    </source>
</evidence>
<keyword evidence="1" id="KW-0732">Signal</keyword>
<accession>A0AAN7YAK7</accession>
<reference evidence="2 3" key="1">
    <citation type="submission" date="2023-08" db="EMBL/GenBank/DDBJ databases">
        <title>Black Yeasts Isolated from many extreme environments.</title>
        <authorList>
            <person name="Coleine C."/>
            <person name="Stajich J.E."/>
            <person name="Selbmann L."/>
        </authorList>
    </citation>
    <scope>NUCLEOTIDE SEQUENCE [LARGE SCALE GENOMIC DNA]</scope>
    <source>
        <strain evidence="2 3">CCFEE 5910</strain>
    </source>
</reference>
<keyword evidence="3" id="KW-1185">Reference proteome</keyword>
<feature type="signal peptide" evidence="1">
    <location>
        <begin position="1"/>
        <end position="19"/>
    </location>
</feature>
<comment type="caution">
    <text evidence="2">The sequence shown here is derived from an EMBL/GenBank/DDBJ whole genome shotgun (WGS) entry which is preliminary data.</text>
</comment>
<proteinExistence type="predicted"/>
<gene>
    <name evidence="2" type="ORF">LTR05_004635</name>
</gene>
<dbReference type="AlphaFoldDB" id="A0AAN7YAK7"/>
<protein>
    <submittedName>
        <fullName evidence="2">Uncharacterized protein</fullName>
    </submittedName>
</protein>
<dbReference type="Proteomes" id="UP001309876">
    <property type="component" value="Unassembled WGS sequence"/>
</dbReference>
<evidence type="ECO:0000256" key="1">
    <source>
        <dbReference type="SAM" id="SignalP"/>
    </source>
</evidence>